<feature type="transmembrane region" description="Helical" evidence="1">
    <location>
        <begin position="258"/>
        <end position="285"/>
    </location>
</feature>
<dbReference type="EMBL" id="PDLN01000023">
    <property type="protein sequence ID" value="RDW57278.1"/>
    <property type="molecule type" value="Genomic_DNA"/>
</dbReference>
<keyword evidence="1" id="KW-0472">Membrane</keyword>
<gene>
    <name evidence="2" type="ORF">BP5796_12728</name>
</gene>
<sequence>MSKTNGPAPPSLPELVGKQEECINNLKACDKYLAAEIQEELSMNDLNEIHGWLGIAGSFDNISPLHHQKVLQRQIFATTKSRLHLIWFGRIIFIKPLPDCLINANYFTSTISTDSQAYALASGFLRSYCYLIASSLDLALAKDLYLISKDVTWDKWHALRSLVLARLPKEIVHSLIKDNQMNERWRYGELRLERLNIIYRCTGRGLTYFTIHREYGTYFNQYFNIFITVFGFLAIILTAMQIIVAIQDKPAKLDTISYRFSIASLLMVVICLGYVFLVFLAMFFYNAIVTLVTHMKNKVLSRGKSKTPQTSA</sequence>
<dbReference type="PANTHER" id="PTHR34414:SF1">
    <property type="entry name" value="SUBTILISIN-LIKE SERINE PROTEASE"/>
    <property type="match status" value="1"/>
</dbReference>
<evidence type="ECO:0000313" key="3">
    <source>
        <dbReference type="Proteomes" id="UP000256328"/>
    </source>
</evidence>
<protein>
    <submittedName>
        <fullName evidence="2">Uncharacterized protein</fullName>
    </submittedName>
</protein>
<name>A0A3D8Q6K5_9HELO</name>
<proteinExistence type="predicted"/>
<accession>A0A3D8Q6K5</accession>
<reference evidence="2 3" key="1">
    <citation type="journal article" date="2018" name="IMA Fungus">
        <title>IMA Genome-F 9: Draft genome sequence of Annulohypoxylon stygium, Aspergillus mulundensis, Berkeleyomyces basicola (syn. Thielaviopsis basicola), Ceratocystis smalleyi, two Cercospora beticola strains, Coleophoma cylindrospora, Fusarium fracticaudum, Phialophora cf. hyalina, and Morchella septimelata.</title>
        <authorList>
            <person name="Wingfield B.D."/>
            <person name="Bills G.F."/>
            <person name="Dong Y."/>
            <person name="Huang W."/>
            <person name="Nel W.J."/>
            <person name="Swalarsk-Parry B.S."/>
            <person name="Vaghefi N."/>
            <person name="Wilken P.M."/>
            <person name="An Z."/>
            <person name="de Beer Z.W."/>
            <person name="De Vos L."/>
            <person name="Chen L."/>
            <person name="Duong T.A."/>
            <person name="Gao Y."/>
            <person name="Hammerbacher A."/>
            <person name="Kikkert J.R."/>
            <person name="Li Y."/>
            <person name="Li H."/>
            <person name="Li K."/>
            <person name="Li Q."/>
            <person name="Liu X."/>
            <person name="Ma X."/>
            <person name="Naidoo K."/>
            <person name="Pethybridge S.J."/>
            <person name="Sun J."/>
            <person name="Steenkamp E.T."/>
            <person name="van der Nest M.A."/>
            <person name="van Wyk S."/>
            <person name="Wingfield M.J."/>
            <person name="Xiong C."/>
            <person name="Yue Q."/>
            <person name="Zhang X."/>
        </authorList>
    </citation>
    <scope>NUCLEOTIDE SEQUENCE [LARGE SCALE GENOMIC DNA]</scope>
    <source>
        <strain evidence="2 3">BP5796</strain>
    </source>
</reference>
<dbReference type="InterPro" id="IPR046536">
    <property type="entry name" value="DUF6601"/>
</dbReference>
<evidence type="ECO:0000256" key="1">
    <source>
        <dbReference type="SAM" id="Phobius"/>
    </source>
</evidence>
<dbReference type="Proteomes" id="UP000256328">
    <property type="component" value="Unassembled WGS sequence"/>
</dbReference>
<comment type="caution">
    <text evidence="2">The sequence shown here is derived from an EMBL/GenBank/DDBJ whole genome shotgun (WGS) entry which is preliminary data.</text>
</comment>
<organism evidence="2 3">
    <name type="scientific">Coleophoma crateriformis</name>
    <dbReference type="NCBI Taxonomy" id="565419"/>
    <lineage>
        <taxon>Eukaryota</taxon>
        <taxon>Fungi</taxon>
        <taxon>Dikarya</taxon>
        <taxon>Ascomycota</taxon>
        <taxon>Pezizomycotina</taxon>
        <taxon>Leotiomycetes</taxon>
        <taxon>Helotiales</taxon>
        <taxon>Dermateaceae</taxon>
        <taxon>Coleophoma</taxon>
    </lineage>
</organism>
<feature type="transmembrane region" description="Helical" evidence="1">
    <location>
        <begin position="222"/>
        <end position="246"/>
    </location>
</feature>
<evidence type="ECO:0000313" key="2">
    <source>
        <dbReference type="EMBL" id="RDW57278.1"/>
    </source>
</evidence>
<dbReference type="PANTHER" id="PTHR34414">
    <property type="entry name" value="HET DOMAIN-CONTAINING PROTEIN-RELATED"/>
    <property type="match status" value="1"/>
</dbReference>
<keyword evidence="1" id="KW-0812">Transmembrane</keyword>
<dbReference type="Pfam" id="PF20246">
    <property type="entry name" value="DUF6601"/>
    <property type="match status" value="1"/>
</dbReference>
<dbReference type="OrthoDB" id="5086500at2759"/>
<dbReference type="AlphaFoldDB" id="A0A3D8Q6K5"/>
<keyword evidence="1" id="KW-1133">Transmembrane helix</keyword>
<keyword evidence="3" id="KW-1185">Reference proteome</keyword>